<dbReference type="EC" id="3.5.4.26" evidence="5"/>
<dbReference type="PANTHER" id="PTHR38011">
    <property type="entry name" value="DIHYDROFOLATE REDUCTASE FAMILY PROTEIN (AFU_ORTHOLOGUE AFUA_8G06820)"/>
    <property type="match status" value="1"/>
</dbReference>
<evidence type="ECO:0000313" key="5">
    <source>
        <dbReference type="EMBL" id="CAA9322105.1"/>
    </source>
</evidence>
<evidence type="ECO:0000256" key="3">
    <source>
        <dbReference type="ARBA" id="ARBA00023002"/>
    </source>
</evidence>
<evidence type="ECO:0000256" key="1">
    <source>
        <dbReference type="ARBA" id="ARBA00005104"/>
    </source>
</evidence>
<sequence length="229" mass="24113">RLRQGRPAVTVKLAQTADGFAARRLGPRLMITGEATQARVHLLRAHCDALLVGVGTVLADDPMLTVRLPGLEGRSPVRIVFDTGLRTPARSRIAASARDHPTWIVTTPAASPAAERALTAAGVEVMRVETAAPGRVDLRAALGLIATRGITRILCEGGPTLADALAAADLIDEVVLATAPQRLGEAGLPAIGRLAPLLRTRFAPLPRETLGADLIETFERMEKPCSPGL</sequence>
<evidence type="ECO:0000256" key="2">
    <source>
        <dbReference type="ARBA" id="ARBA00022857"/>
    </source>
</evidence>
<dbReference type="GO" id="GO:0009231">
    <property type="term" value="P:riboflavin biosynthetic process"/>
    <property type="evidence" value="ECO:0007669"/>
    <property type="project" value="InterPro"/>
</dbReference>
<dbReference type="AlphaFoldDB" id="A0A6J4L3K7"/>
<proteinExistence type="predicted"/>
<dbReference type="InterPro" id="IPR050765">
    <property type="entry name" value="Riboflavin_Biosynth_HTPR"/>
</dbReference>
<protein>
    <submittedName>
        <fullName evidence="5">Diaminohydroxyphosphoribosylaminopyrimidine deaminase / 5-amino-6-(5-phosphoribosylamino)uracil reductase</fullName>
        <ecNumber evidence="5">1.1.1.193</ecNumber>
        <ecNumber evidence="5">3.5.4.26</ecNumber>
    </submittedName>
</protein>
<keyword evidence="5" id="KW-0378">Hydrolase</keyword>
<comment type="pathway">
    <text evidence="1">Cofactor biosynthesis; riboflavin biosynthesis.</text>
</comment>
<keyword evidence="2" id="KW-0521">NADP</keyword>
<dbReference type="Gene3D" id="3.40.430.10">
    <property type="entry name" value="Dihydrofolate Reductase, subunit A"/>
    <property type="match status" value="1"/>
</dbReference>
<dbReference type="EMBL" id="CADCUC010000203">
    <property type="protein sequence ID" value="CAA9322105.1"/>
    <property type="molecule type" value="Genomic_DNA"/>
</dbReference>
<organism evidence="5">
    <name type="scientific">uncultured Microvirga sp</name>
    <dbReference type="NCBI Taxonomy" id="412392"/>
    <lineage>
        <taxon>Bacteria</taxon>
        <taxon>Pseudomonadati</taxon>
        <taxon>Pseudomonadota</taxon>
        <taxon>Alphaproteobacteria</taxon>
        <taxon>Hyphomicrobiales</taxon>
        <taxon>Methylobacteriaceae</taxon>
        <taxon>Microvirga</taxon>
        <taxon>environmental samples</taxon>
    </lineage>
</organism>
<dbReference type="InterPro" id="IPR024072">
    <property type="entry name" value="DHFR-like_dom_sf"/>
</dbReference>
<name>A0A6J4L3K7_9HYPH</name>
<accession>A0A6J4L3K7</accession>
<dbReference type="SUPFAM" id="SSF53597">
    <property type="entry name" value="Dihydrofolate reductase-like"/>
    <property type="match status" value="1"/>
</dbReference>
<gene>
    <name evidence="5" type="ORF">AVDCRST_MAG90-1056</name>
</gene>
<dbReference type="GO" id="GO:0008703">
    <property type="term" value="F:5-amino-6-(5-phosphoribosylamino)uracil reductase activity"/>
    <property type="evidence" value="ECO:0007669"/>
    <property type="project" value="UniProtKB-EC"/>
</dbReference>
<dbReference type="EC" id="1.1.1.193" evidence="5"/>
<evidence type="ECO:0000259" key="4">
    <source>
        <dbReference type="Pfam" id="PF01872"/>
    </source>
</evidence>
<dbReference type="Pfam" id="PF01872">
    <property type="entry name" value="RibD_C"/>
    <property type="match status" value="1"/>
</dbReference>
<feature type="domain" description="Bacterial bifunctional deaminase-reductase C-terminal" evidence="4">
    <location>
        <begin position="7"/>
        <end position="194"/>
    </location>
</feature>
<dbReference type="GO" id="GO:0008835">
    <property type="term" value="F:diaminohydroxyphosphoribosylaminopyrimidine deaminase activity"/>
    <property type="evidence" value="ECO:0007669"/>
    <property type="project" value="UniProtKB-EC"/>
</dbReference>
<keyword evidence="3 5" id="KW-0560">Oxidoreductase</keyword>
<feature type="non-terminal residue" evidence="5">
    <location>
        <position position="1"/>
    </location>
</feature>
<dbReference type="InterPro" id="IPR002734">
    <property type="entry name" value="RibDG_C"/>
</dbReference>
<reference evidence="5" key="1">
    <citation type="submission" date="2020-02" db="EMBL/GenBank/DDBJ databases">
        <authorList>
            <person name="Meier V. D."/>
        </authorList>
    </citation>
    <scope>NUCLEOTIDE SEQUENCE</scope>
    <source>
        <strain evidence="5">AVDCRST_MAG90</strain>
    </source>
</reference>
<dbReference type="PANTHER" id="PTHR38011:SF7">
    <property type="entry name" value="2,5-DIAMINO-6-RIBOSYLAMINO-4(3H)-PYRIMIDINONE 5'-PHOSPHATE REDUCTASE"/>
    <property type="match status" value="1"/>
</dbReference>